<gene>
    <name evidence="2" type="ORF">RIMI_LOCUS2902772</name>
</gene>
<organism evidence="2 3">
    <name type="scientific">Ranitomeya imitator</name>
    <name type="common">mimic poison frog</name>
    <dbReference type="NCBI Taxonomy" id="111125"/>
    <lineage>
        <taxon>Eukaryota</taxon>
        <taxon>Metazoa</taxon>
        <taxon>Chordata</taxon>
        <taxon>Craniata</taxon>
        <taxon>Vertebrata</taxon>
        <taxon>Euteleostomi</taxon>
        <taxon>Amphibia</taxon>
        <taxon>Batrachia</taxon>
        <taxon>Anura</taxon>
        <taxon>Neobatrachia</taxon>
        <taxon>Hyloidea</taxon>
        <taxon>Dendrobatidae</taxon>
        <taxon>Dendrobatinae</taxon>
        <taxon>Ranitomeya</taxon>
    </lineage>
</organism>
<reference evidence="2" key="1">
    <citation type="submission" date="2023-07" db="EMBL/GenBank/DDBJ databases">
        <authorList>
            <person name="Stuckert A."/>
        </authorList>
    </citation>
    <scope>NUCLEOTIDE SEQUENCE</scope>
</reference>
<dbReference type="SUPFAM" id="SSF53098">
    <property type="entry name" value="Ribonuclease H-like"/>
    <property type="match status" value="1"/>
</dbReference>
<proteinExistence type="predicted"/>
<feature type="compositionally biased region" description="Polar residues" evidence="1">
    <location>
        <begin position="447"/>
        <end position="457"/>
    </location>
</feature>
<name>A0ABN9KZY3_9NEOB</name>
<keyword evidence="3" id="KW-1185">Reference proteome</keyword>
<dbReference type="EMBL" id="CAUEEQ010004220">
    <property type="protein sequence ID" value="CAJ0926907.1"/>
    <property type="molecule type" value="Genomic_DNA"/>
</dbReference>
<protein>
    <submittedName>
        <fullName evidence="2">Uncharacterized protein</fullName>
    </submittedName>
</protein>
<sequence length="489" mass="56269">MSWNSTLQMLERIWEQERAAVDYQHEQGHLYSVQTSHIRPQEWTWMLDICTILYYFEDSTKMVSSDDAIISVTIPLLCVLKFCLLTIKEDALQAEHDEMEQGTIQGDYTQPSLISSQCGLFDNEEEEEEQQELLSCAIEGTTSTTVMPSVQRGWPEDREEEECMVLQSQHCNFTLPLFSLNTSILHCKFFSLNTSILHCRFFSLNTAILHCSLNTAILHCSFFSLNIAILYCRFFSLNTAILHCRFFSLNTAILHCRFFSLNTAILHCRFFSLNTAILHCRFFSLNTAILHCRFFSLNIAILHCRFFSLNTAILQCQFFSLNTSVLHCRFFSLNAAILHCRFFSLNIAILHCRLFSLNTAILHCRFFSINTAILHCRPLLMHPMILFALAAAAWHWLLQVLEYSPVTMDMKSHFRAVCVVTSRSSAKQEDDDKHEHPAVSERCTLYNVSDGESNPSKFQAGPKALRGMQPGRTSTNRHLRREEEGADMI</sequence>
<accession>A0ABN9KZY3</accession>
<dbReference type="InterPro" id="IPR012337">
    <property type="entry name" value="RNaseH-like_sf"/>
</dbReference>
<dbReference type="Proteomes" id="UP001176940">
    <property type="component" value="Unassembled WGS sequence"/>
</dbReference>
<feature type="region of interest" description="Disordered" evidence="1">
    <location>
        <begin position="447"/>
        <end position="489"/>
    </location>
</feature>
<evidence type="ECO:0000313" key="2">
    <source>
        <dbReference type="EMBL" id="CAJ0926907.1"/>
    </source>
</evidence>
<evidence type="ECO:0000313" key="3">
    <source>
        <dbReference type="Proteomes" id="UP001176940"/>
    </source>
</evidence>
<comment type="caution">
    <text evidence="2">The sequence shown here is derived from an EMBL/GenBank/DDBJ whole genome shotgun (WGS) entry which is preliminary data.</text>
</comment>
<evidence type="ECO:0000256" key="1">
    <source>
        <dbReference type="SAM" id="MobiDB-lite"/>
    </source>
</evidence>